<evidence type="ECO:0000256" key="1">
    <source>
        <dbReference type="SAM" id="MobiDB-lite"/>
    </source>
</evidence>
<dbReference type="OrthoDB" id="6336067at2"/>
<reference evidence="3" key="1">
    <citation type="journal article" date="2020" name="Int. J. Syst. Evol. Microbiol.">
        <title>Alteromonas alba sp. nov., a marine bacterium isolated from the seawater of the West Pacific Ocean.</title>
        <authorList>
            <person name="Sun C."/>
            <person name="Wu Y.-H."/>
            <person name="Xamxidin M."/>
            <person name="Cheng H."/>
            <person name="Xu X.-W."/>
        </authorList>
    </citation>
    <scope>NUCLEOTIDE SEQUENCE [LARGE SCALE GENOMIC DNA]</scope>
    <source>
        <strain evidence="3">190</strain>
    </source>
</reference>
<organism evidence="2 3">
    <name type="scientific">Alteromonas alba</name>
    <dbReference type="NCBI Taxonomy" id="2079529"/>
    <lineage>
        <taxon>Bacteria</taxon>
        <taxon>Pseudomonadati</taxon>
        <taxon>Pseudomonadota</taxon>
        <taxon>Gammaproteobacteria</taxon>
        <taxon>Alteromonadales</taxon>
        <taxon>Alteromonadaceae</taxon>
        <taxon>Alteromonas/Salinimonas group</taxon>
        <taxon>Alteromonas</taxon>
    </lineage>
</organism>
<name>A0A2S9VG79_9ALTE</name>
<dbReference type="RefSeq" id="WP_105932910.1">
    <property type="nucleotide sequence ID" value="NZ_PVNP01000007.1"/>
</dbReference>
<protein>
    <submittedName>
        <fullName evidence="2">Uncharacterized protein</fullName>
    </submittedName>
</protein>
<dbReference type="AlphaFoldDB" id="A0A2S9VG79"/>
<gene>
    <name evidence="2" type="ORF">C6Y40_00995</name>
</gene>
<dbReference type="EMBL" id="PVNP01000007">
    <property type="protein sequence ID" value="PRO75449.1"/>
    <property type="molecule type" value="Genomic_DNA"/>
</dbReference>
<feature type="region of interest" description="Disordered" evidence="1">
    <location>
        <begin position="28"/>
        <end position="76"/>
    </location>
</feature>
<dbReference type="Proteomes" id="UP000238949">
    <property type="component" value="Unassembled WGS sequence"/>
</dbReference>
<proteinExistence type="predicted"/>
<sequence>MKLLIGSLWIATVLCAYWYGTSQVNPHQSAGPGSVNSLTDTAEPGRHNVTNSETLPIDEETGAGPEANTGSAHKPVTVDDAVAQTQALLGDMGWSPTMASIAKAYAIVSQLNLEQTLAALRQLGYGDSPESLQINMLFINRLAELSPLQAVDYVNLNVTGSMQKDGAMATVIATWADSDPHATLQWYLSQPEDTRQQAMGRFALGGLFSSLARQDLPAAISSIETDFDANDFEAIDYAVSSTARNLQNTEDFEYLLERVQAMDNDSALQAVFSSWLTKDPDEALARLDLISDPKQRQAIEERAFRSWMVRKPQEAADRFMQRAAPDQRQSRAKVVVESMSFNQPQQALSWLNRQTDIDTQPLTSELISRSAYRNPQFADQNLHRITEQDNLTILTSRIYQSYSRYSQAKADEFLSRQSPAVREQVLTRLKRVEEIRSRG</sequence>
<evidence type="ECO:0000313" key="2">
    <source>
        <dbReference type="EMBL" id="PRO75449.1"/>
    </source>
</evidence>
<keyword evidence="3" id="KW-1185">Reference proteome</keyword>
<accession>A0A2S9VG79</accession>
<evidence type="ECO:0000313" key="3">
    <source>
        <dbReference type="Proteomes" id="UP000238949"/>
    </source>
</evidence>
<comment type="caution">
    <text evidence="2">The sequence shown here is derived from an EMBL/GenBank/DDBJ whole genome shotgun (WGS) entry which is preliminary data.</text>
</comment>